<proteinExistence type="predicted"/>
<dbReference type="AlphaFoldDB" id="A0A0J8TZM9"/>
<feature type="transmembrane region" description="Helical" evidence="1">
    <location>
        <begin position="162"/>
        <end position="187"/>
    </location>
</feature>
<evidence type="ECO:0000256" key="1">
    <source>
        <dbReference type="SAM" id="Phobius"/>
    </source>
</evidence>
<dbReference type="Pfam" id="PF02405">
    <property type="entry name" value="MlaE"/>
    <property type="match status" value="1"/>
</dbReference>
<sequence length="285" mass="29928">MGTMTILRSTYPRVTRQFNKPVSTLSRVGDHTLFYLKALAGTPHAAMHYRKELVRLIAEISMGAGTLAMIGGTVVIVGFLTLATGGVLAIQGYSSLGNIGIEALTGFLAAFINVRISAPIVAGIGLAATFGAGVTAQLGAMRINEEIDALESMAIRPVEYLVSTRIVAGMIAITPLYAIAVILSFLASQFTTVVLLGQSGGLYDHYFTTFLNPIDLLWSFLQAVLMAITILLIHTYFGYFASGGPSGVGVAVGNAVRTSLIVVVSVTLLVSLSVYGSNGNFNLSG</sequence>
<dbReference type="PANTHER" id="PTHR30188">
    <property type="entry name" value="ABC TRANSPORTER PERMEASE PROTEIN-RELATED"/>
    <property type="match status" value="1"/>
</dbReference>
<feature type="transmembrane region" description="Helical" evidence="1">
    <location>
        <begin position="60"/>
        <end position="83"/>
    </location>
</feature>
<feature type="transmembrane region" description="Helical" evidence="1">
    <location>
        <begin position="120"/>
        <end position="141"/>
    </location>
</feature>
<keyword evidence="1" id="KW-0472">Membrane</keyword>
<feature type="transmembrane region" description="Helical" evidence="1">
    <location>
        <begin position="258"/>
        <end position="276"/>
    </location>
</feature>
<keyword evidence="1" id="KW-1133">Transmembrane helix</keyword>
<dbReference type="RefSeq" id="WP_048896422.1">
    <property type="nucleotide sequence ID" value="NZ_LFOD01000044.1"/>
</dbReference>
<protein>
    <submittedName>
        <fullName evidence="2">ABC transporter permease</fullName>
    </submittedName>
</protein>
<dbReference type="PATRIC" id="fig|451644.5.peg.6085"/>
<gene>
    <name evidence="2" type="ORF">ACT17_29665</name>
</gene>
<feature type="transmembrane region" description="Helical" evidence="1">
    <location>
        <begin position="216"/>
        <end position="237"/>
    </location>
</feature>
<organism evidence="2 3">
    <name type="scientific">Mycolicibacterium conceptionense</name>
    <dbReference type="NCBI Taxonomy" id="451644"/>
    <lineage>
        <taxon>Bacteria</taxon>
        <taxon>Bacillati</taxon>
        <taxon>Actinomycetota</taxon>
        <taxon>Actinomycetes</taxon>
        <taxon>Mycobacteriales</taxon>
        <taxon>Mycobacteriaceae</taxon>
        <taxon>Mycolicibacterium</taxon>
    </lineage>
</organism>
<comment type="caution">
    <text evidence="2">The sequence shown here is derived from an EMBL/GenBank/DDBJ whole genome shotgun (WGS) entry which is preliminary data.</text>
</comment>
<dbReference type="GO" id="GO:0043190">
    <property type="term" value="C:ATP-binding cassette (ABC) transporter complex"/>
    <property type="evidence" value="ECO:0007669"/>
    <property type="project" value="InterPro"/>
</dbReference>
<keyword evidence="1" id="KW-0812">Transmembrane</keyword>
<feature type="transmembrane region" description="Helical" evidence="1">
    <location>
        <begin position="95"/>
        <end position="114"/>
    </location>
</feature>
<dbReference type="EMBL" id="LFOD01000044">
    <property type="protein sequence ID" value="KMV14557.1"/>
    <property type="molecule type" value="Genomic_DNA"/>
</dbReference>
<dbReference type="GO" id="GO:0005548">
    <property type="term" value="F:phospholipid transporter activity"/>
    <property type="evidence" value="ECO:0007669"/>
    <property type="project" value="TreeGrafter"/>
</dbReference>
<dbReference type="Proteomes" id="UP000037594">
    <property type="component" value="Unassembled WGS sequence"/>
</dbReference>
<reference evidence="2 3" key="1">
    <citation type="submission" date="2015-06" db="EMBL/GenBank/DDBJ databases">
        <title>Genome sequence of Mycobacterium conceptionense strain MLE.</title>
        <authorList>
            <person name="Greninger A.L."/>
            <person name="Cunningham G."/>
            <person name="Chiu C.Y."/>
            <person name="Miller S."/>
        </authorList>
    </citation>
    <scope>NUCLEOTIDE SEQUENCE [LARGE SCALE GENOMIC DNA]</scope>
    <source>
        <strain evidence="2 3">MLE</strain>
    </source>
</reference>
<dbReference type="PANTHER" id="PTHR30188:SF13">
    <property type="entry name" value="CONSERVED HYPOTHETICAL INTEGRAL MEMBRANE PROTEIN YRBE3B"/>
    <property type="match status" value="1"/>
</dbReference>
<accession>A0A0J8TZM9</accession>
<name>A0A0J8TZM9_9MYCO</name>
<evidence type="ECO:0000313" key="2">
    <source>
        <dbReference type="EMBL" id="KMV14557.1"/>
    </source>
</evidence>
<evidence type="ECO:0000313" key="3">
    <source>
        <dbReference type="Proteomes" id="UP000037594"/>
    </source>
</evidence>
<dbReference type="InterPro" id="IPR030802">
    <property type="entry name" value="Permease_MalE"/>
</dbReference>